<gene>
    <name evidence="1" type="ORF">SAMN04488082_11443</name>
</gene>
<evidence type="ECO:0000313" key="1">
    <source>
        <dbReference type="EMBL" id="SFK10425.1"/>
    </source>
</evidence>
<sequence>MLRLIGLILLSDKIIPALFFGEQSTQGCFCRGGYFGTHRIVLARVNAQQNFYRNTASDGVLIYNGEIIAAEMAHYVEESWP</sequence>
<dbReference type="EMBL" id="FORX01000014">
    <property type="protein sequence ID" value="SFK10425.1"/>
    <property type="molecule type" value="Genomic_DNA"/>
</dbReference>
<reference evidence="2" key="1">
    <citation type="submission" date="2016-10" db="EMBL/GenBank/DDBJ databases">
        <authorList>
            <person name="Varghese N."/>
            <person name="Submissions S."/>
        </authorList>
    </citation>
    <scope>NUCLEOTIDE SEQUENCE [LARGE SCALE GENOMIC DNA]</scope>
    <source>
        <strain evidence="2">DSM 5918</strain>
    </source>
</reference>
<dbReference type="STRING" id="52560.SAMN04488082_11443"/>
<organism evidence="1 2">
    <name type="scientific">Desulfomicrobium apsheronum</name>
    <dbReference type="NCBI Taxonomy" id="52560"/>
    <lineage>
        <taxon>Bacteria</taxon>
        <taxon>Pseudomonadati</taxon>
        <taxon>Thermodesulfobacteriota</taxon>
        <taxon>Desulfovibrionia</taxon>
        <taxon>Desulfovibrionales</taxon>
        <taxon>Desulfomicrobiaceae</taxon>
        <taxon>Desulfomicrobium</taxon>
    </lineage>
</organism>
<accession>A0A1I3WSD7</accession>
<dbReference type="AlphaFoldDB" id="A0A1I3WSD7"/>
<protein>
    <submittedName>
        <fullName evidence="1">Uncharacterized protein</fullName>
    </submittedName>
</protein>
<name>A0A1I3WSD7_9BACT</name>
<keyword evidence="2" id="KW-1185">Reference proteome</keyword>
<proteinExistence type="predicted"/>
<dbReference type="Proteomes" id="UP000198635">
    <property type="component" value="Unassembled WGS sequence"/>
</dbReference>
<evidence type="ECO:0000313" key="2">
    <source>
        <dbReference type="Proteomes" id="UP000198635"/>
    </source>
</evidence>